<comment type="caution">
    <text evidence="2">The sequence shown here is derived from an EMBL/GenBank/DDBJ whole genome shotgun (WGS) entry which is preliminary data.</text>
</comment>
<dbReference type="Proteomes" id="UP001501084">
    <property type="component" value="Unassembled WGS sequence"/>
</dbReference>
<gene>
    <name evidence="2" type="ORF">GCM10009786_20220</name>
</gene>
<dbReference type="SUPFAM" id="SSF53137">
    <property type="entry name" value="Translational machinery components"/>
    <property type="match status" value="1"/>
</dbReference>
<accession>A0ABN3B766</accession>
<feature type="compositionally biased region" description="Polar residues" evidence="1">
    <location>
        <begin position="19"/>
        <end position="28"/>
    </location>
</feature>
<dbReference type="RefSeq" id="WP_346058241.1">
    <property type="nucleotide sequence ID" value="NZ_BAAAOP010000007.1"/>
</dbReference>
<organism evidence="2 3">
    <name type="scientific">Leucobacter alluvii</name>
    <dbReference type="NCBI Taxonomy" id="340321"/>
    <lineage>
        <taxon>Bacteria</taxon>
        <taxon>Bacillati</taxon>
        <taxon>Actinomycetota</taxon>
        <taxon>Actinomycetes</taxon>
        <taxon>Micrococcales</taxon>
        <taxon>Microbacteriaceae</taxon>
        <taxon>Leucobacter</taxon>
    </lineage>
</organism>
<proteinExistence type="predicted"/>
<name>A0ABN3B766_9MICO</name>
<keyword evidence="3" id="KW-1185">Reference proteome</keyword>
<reference evidence="2 3" key="1">
    <citation type="journal article" date="2019" name="Int. J. Syst. Evol. Microbiol.">
        <title>The Global Catalogue of Microorganisms (GCM) 10K type strain sequencing project: providing services to taxonomists for standard genome sequencing and annotation.</title>
        <authorList>
            <consortium name="The Broad Institute Genomics Platform"/>
            <consortium name="The Broad Institute Genome Sequencing Center for Infectious Disease"/>
            <person name="Wu L."/>
            <person name="Ma J."/>
        </authorList>
    </citation>
    <scope>NUCLEOTIDE SEQUENCE [LARGE SCALE GENOMIC DNA]</scope>
    <source>
        <strain evidence="2 3">JCM 14919</strain>
    </source>
</reference>
<feature type="region of interest" description="Disordered" evidence="1">
    <location>
        <begin position="1"/>
        <end position="31"/>
    </location>
</feature>
<dbReference type="InterPro" id="IPR042226">
    <property type="entry name" value="eFR1_2_sf"/>
</dbReference>
<dbReference type="EMBL" id="BAAAOP010000007">
    <property type="protein sequence ID" value="GAA2188973.1"/>
    <property type="molecule type" value="Genomic_DNA"/>
</dbReference>
<feature type="region of interest" description="Disordered" evidence="1">
    <location>
        <begin position="142"/>
        <end position="163"/>
    </location>
</feature>
<evidence type="ECO:0000313" key="2">
    <source>
        <dbReference type="EMBL" id="GAA2188973.1"/>
    </source>
</evidence>
<evidence type="ECO:0000313" key="3">
    <source>
        <dbReference type="Proteomes" id="UP001501084"/>
    </source>
</evidence>
<sequence>MTAGRELRDAAQAPGPWTTVYTDGTSDEPQVVAEAREERTLRGVAAAGAPDADVEAIREVLRDRTGAPDPTTLFLLVRDGSIVIREAIAGPRRGPEVFAYGSLPQLVPLIRHRGTMLRYLIVETARDGADVRLETAGQRGVEAAESVEGRTDSLPKVQAGGWSQPRWQRHSEEIWKHTQSEVAEVVERLTRQASPAFIALSGDVRARQLLRDQLSPDSSALVVEVDANTRADGADDAALTDAIETALDRVIAEETAGAIDASHAEGGRLRAEGVEAVVAALQQAQVAQLFLDARLIPGPTEDSAATLCVLDAEPWVASESGTFAAAHEIARVPVAEALARAAVLTDAQIRIIEDEPEADDAAREAREPRPPFALLRW</sequence>
<dbReference type="Gene3D" id="3.30.420.60">
    <property type="entry name" value="eRF1 domain 2"/>
    <property type="match status" value="1"/>
</dbReference>
<dbReference type="InterPro" id="IPR040701">
    <property type="entry name" value="Bact_RF_family2"/>
</dbReference>
<evidence type="ECO:0000256" key="1">
    <source>
        <dbReference type="SAM" id="MobiDB-lite"/>
    </source>
</evidence>
<evidence type="ECO:0008006" key="4">
    <source>
        <dbReference type="Google" id="ProtNLM"/>
    </source>
</evidence>
<dbReference type="Pfam" id="PF18844">
    <property type="entry name" value="baeRF_family2"/>
    <property type="match status" value="1"/>
</dbReference>
<protein>
    <recommendedName>
        <fullName evidence="4">Peptide chain release factor 1</fullName>
    </recommendedName>
</protein>